<dbReference type="Proteomes" id="UP001163321">
    <property type="component" value="Chromosome 3"/>
</dbReference>
<reference evidence="1 2" key="1">
    <citation type="journal article" date="2022" name="bioRxiv">
        <title>The genome of the oomycete Peronosclerospora sorghi, a cosmopolitan pathogen of maize and sorghum, is inflated with dispersed pseudogenes.</title>
        <authorList>
            <person name="Fletcher K."/>
            <person name="Martin F."/>
            <person name="Isakeit T."/>
            <person name="Cavanaugh K."/>
            <person name="Magill C."/>
            <person name="Michelmore R."/>
        </authorList>
    </citation>
    <scope>NUCLEOTIDE SEQUENCE [LARGE SCALE GENOMIC DNA]</scope>
    <source>
        <strain evidence="1">P6</strain>
    </source>
</reference>
<proteinExistence type="predicted"/>
<accession>A0ACC0WAX3</accession>
<evidence type="ECO:0000313" key="2">
    <source>
        <dbReference type="Proteomes" id="UP001163321"/>
    </source>
</evidence>
<dbReference type="EMBL" id="CM047582">
    <property type="protein sequence ID" value="KAI9915567.1"/>
    <property type="molecule type" value="Genomic_DNA"/>
</dbReference>
<comment type="caution">
    <text evidence="1">The sequence shown here is derived from an EMBL/GenBank/DDBJ whole genome shotgun (WGS) entry which is preliminary data.</text>
</comment>
<keyword evidence="2" id="KW-1185">Reference proteome</keyword>
<gene>
    <name evidence="1" type="ORF">PsorP6_007872</name>
</gene>
<sequence>MRTNDQLVARHVGAVVLIFLIFYEIVANVREHDYGVMAHSSAAITQQICAVLIFVSVFEFFRQDAISAVLLSDIDAFFALVGFSVLRIHLQQPLRKKSL</sequence>
<protein>
    <submittedName>
        <fullName evidence="1">Uncharacterized protein</fullName>
    </submittedName>
</protein>
<evidence type="ECO:0000313" key="1">
    <source>
        <dbReference type="EMBL" id="KAI9915567.1"/>
    </source>
</evidence>
<name>A0ACC0WAX3_9STRA</name>
<organism evidence="1 2">
    <name type="scientific">Peronosclerospora sorghi</name>
    <dbReference type="NCBI Taxonomy" id="230839"/>
    <lineage>
        <taxon>Eukaryota</taxon>
        <taxon>Sar</taxon>
        <taxon>Stramenopiles</taxon>
        <taxon>Oomycota</taxon>
        <taxon>Peronosporomycetes</taxon>
        <taxon>Peronosporales</taxon>
        <taxon>Peronosporaceae</taxon>
        <taxon>Peronosclerospora</taxon>
    </lineage>
</organism>